<dbReference type="Proteomes" id="UP000238356">
    <property type="component" value="Unassembled WGS sequence"/>
</dbReference>
<protein>
    <submittedName>
        <fullName evidence="6">AraC family transcriptional regulator</fullName>
    </submittedName>
</protein>
<dbReference type="PANTHER" id="PTHR46796">
    <property type="entry name" value="HTH-TYPE TRANSCRIPTIONAL ACTIVATOR RHAS-RELATED"/>
    <property type="match status" value="1"/>
</dbReference>
<keyword evidence="1" id="KW-0805">Transcription regulation</keyword>
<dbReference type="InterPro" id="IPR018060">
    <property type="entry name" value="HTH_AraC"/>
</dbReference>
<feature type="region of interest" description="Disordered" evidence="4">
    <location>
        <begin position="30"/>
        <end position="56"/>
    </location>
</feature>
<gene>
    <name evidence="6" type="ORF">C5F51_11710</name>
</gene>
<name>A0A2S6A842_9NOCA</name>
<dbReference type="PROSITE" id="PS00041">
    <property type="entry name" value="HTH_ARAC_FAMILY_1"/>
    <property type="match status" value="1"/>
</dbReference>
<accession>A0A2S6A842</accession>
<dbReference type="EMBL" id="PSZD01000006">
    <property type="protein sequence ID" value="PPJ29133.1"/>
    <property type="molecule type" value="Genomic_DNA"/>
</dbReference>
<organism evidence="6 7">
    <name type="scientific">Nocardia nova</name>
    <dbReference type="NCBI Taxonomy" id="37330"/>
    <lineage>
        <taxon>Bacteria</taxon>
        <taxon>Bacillati</taxon>
        <taxon>Actinomycetota</taxon>
        <taxon>Actinomycetes</taxon>
        <taxon>Mycobacteriales</taxon>
        <taxon>Nocardiaceae</taxon>
        <taxon>Nocardia</taxon>
    </lineage>
</organism>
<comment type="caution">
    <text evidence="6">The sequence shown here is derived from an EMBL/GenBank/DDBJ whole genome shotgun (WGS) entry which is preliminary data.</text>
</comment>
<evidence type="ECO:0000256" key="3">
    <source>
        <dbReference type="ARBA" id="ARBA00023163"/>
    </source>
</evidence>
<evidence type="ECO:0000256" key="4">
    <source>
        <dbReference type="SAM" id="MobiDB-lite"/>
    </source>
</evidence>
<evidence type="ECO:0000256" key="2">
    <source>
        <dbReference type="ARBA" id="ARBA00023125"/>
    </source>
</evidence>
<keyword evidence="3" id="KW-0804">Transcription</keyword>
<evidence type="ECO:0000313" key="7">
    <source>
        <dbReference type="Proteomes" id="UP000238356"/>
    </source>
</evidence>
<feature type="domain" description="HTH araC/xylS-type" evidence="5">
    <location>
        <begin position="217"/>
        <end position="318"/>
    </location>
</feature>
<dbReference type="InterPro" id="IPR009057">
    <property type="entry name" value="Homeodomain-like_sf"/>
</dbReference>
<evidence type="ECO:0000313" key="6">
    <source>
        <dbReference type="EMBL" id="PPJ29133.1"/>
    </source>
</evidence>
<dbReference type="SUPFAM" id="SSF46689">
    <property type="entry name" value="Homeodomain-like"/>
    <property type="match status" value="1"/>
</dbReference>
<dbReference type="SMART" id="SM00342">
    <property type="entry name" value="HTH_ARAC"/>
    <property type="match status" value="1"/>
</dbReference>
<dbReference type="InterPro" id="IPR046532">
    <property type="entry name" value="DUF6597"/>
</dbReference>
<proteinExistence type="predicted"/>
<evidence type="ECO:0000259" key="5">
    <source>
        <dbReference type="PROSITE" id="PS01124"/>
    </source>
</evidence>
<keyword evidence="7" id="KW-1185">Reference proteome</keyword>
<dbReference type="InterPro" id="IPR050204">
    <property type="entry name" value="AraC_XylS_family_regulators"/>
</dbReference>
<dbReference type="Pfam" id="PF12833">
    <property type="entry name" value="HTH_18"/>
    <property type="match status" value="1"/>
</dbReference>
<dbReference type="Gene3D" id="1.10.10.60">
    <property type="entry name" value="Homeodomain-like"/>
    <property type="match status" value="1"/>
</dbReference>
<dbReference type="GO" id="GO:0003700">
    <property type="term" value="F:DNA-binding transcription factor activity"/>
    <property type="evidence" value="ECO:0007669"/>
    <property type="project" value="InterPro"/>
</dbReference>
<dbReference type="Pfam" id="PF20240">
    <property type="entry name" value="DUF6597"/>
    <property type="match status" value="1"/>
</dbReference>
<keyword evidence="2" id="KW-0238">DNA-binding</keyword>
<dbReference type="InterPro" id="IPR018062">
    <property type="entry name" value="HTH_AraC-typ_CS"/>
</dbReference>
<dbReference type="PROSITE" id="PS01124">
    <property type="entry name" value="HTH_ARAC_FAMILY_2"/>
    <property type="match status" value="1"/>
</dbReference>
<dbReference type="AlphaFoldDB" id="A0A2S6A842"/>
<sequence length="334" mass="36786">MGLTSLLIGTTLGRCAEKILEEGDNLVRGGRRSVPTGDGRAKGAALQPVPVPPPEVTKGILHPREQERHRRLIRLPAGPGTAEFVEWYWSVSWDLRGRPPYQAQVLPFPSVNVSFERSVTRTGGFVNGVTTGKFVRELAGEGETFAAKFRPGGFGAFTGIDVGALRDTAIELAEVLPEAAGLTERVLAADSAGDRRDIVDAYFARAARRRTPDDNYLLVLRIIAAMEADPDLTRVDQVTARFDIPIRTLQRLFRRYVGAGPKWVLRRYRLQDGAQLLAQGRTDDLATLALELGYFDQAHFSREFANEIGMAPLEYARASLLSHHASPRDSAPDR</sequence>
<reference evidence="6 7" key="1">
    <citation type="submission" date="2018-02" db="EMBL/GenBank/DDBJ databases">
        <title>8 Nocardia nova and 1 Nocardia cyriacigeorgica strain used for evolution to TMP-SMX.</title>
        <authorList>
            <person name="Mehta H."/>
            <person name="Weng J."/>
            <person name="Shamoo Y."/>
        </authorList>
    </citation>
    <scope>NUCLEOTIDE SEQUENCE [LARGE SCALE GENOMIC DNA]</scope>
    <source>
        <strain evidence="6 7">BAA2227</strain>
    </source>
</reference>
<evidence type="ECO:0000256" key="1">
    <source>
        <dbReference type="ARBA" id="ARBA00023015"/>
    </source>
</evidence>
<dbReference type="GO" id="GO:0043565">
    <property type="term" value="F:sequence-specific DNA binding"/>
    <property type="evidence" value="ECO:0007669"/>
    <property type="project" value="InterPro"/>
</dbReference>